<dbReference type="FunFam" id="2.40.50.40:FF:000034">
    <property type="entry name" value="C-C motif chemokine"/>
    <property type="match status" value="1"/>
</dbReference>
<dbReference type="Gene3D" id="2.40.50.40">
    <property type="match status" value="1"/>
</dbReference>
<dbReference type="STRING" id="9483.ENSCJAP00000027728"/>
<dbReference type="GeneTree" id="ENSGT01100000263482"/>
<dbReference type="CDD" id="cd00272">
    <property type="entry name" value="Chemokine_CC"/>
    <property type="match status" value="1"/>
</dbReference>
<evidence type="ECO:0000256" key="4">
    <source>
        <dbReference type="ARBA" id="ARBA00022525"/>
    </source>
</evidence>
<gene>
    <name evidence="9" type="primary">CCL16</name>
    <name evidence="9" type="synonym">CCL14</name>
</gene>
<evidence type="ECO:0000256" key="5">
    <source>
        <dbReference type="ARBA" id="ARBA00022729"/>
    </source>
</evidence>
<sequence length="136" mass="15198">MKVSVAGITFFLLITITLGTKTEFSSEVPEGVNIPPTCCLKYNEKVLPRRLVIAYRKALNCYLPAIIFVTKKNREVCSNPNDDWVQEYIKDPNLPLLPSRNLATAKIIQQRTASPSSSTPRDEQALVEALVYGREG</sequence>
<dbReference type="SUPFAM" id="SSF54117">
    <property type="entry name" value="Interleukin 8-like chemokines"/>
    <property type="match status" value="1"/>
</dbReference>
<dbReference type="InterPro" id="IPR036048">
    <property type="entry name" value="Interleukin_8-like_sf"/>
</dbReference>
<evidence type="ECO:0000256" key="3">
    <source>
        <dbReference type="ARBA" id="ARBA00022514"/>
    </source>
</evidence>
<evidence type="ECO:0000259" key="8">
    <source>
        <dbReference type="SMART" id="SM00199"/>
    </source>
</evidence>
<dbReference type="AlphaFoldDB" id="F7E7Y6"/>
<evidence type="ECO:0000313" key="10">
    <source>
        <dbReference type="Proteomes" id="UP000008225"/>
    </source>
</evidence>
<dbReference type="HOGENOM" id="CLU_141716_0_0_1"/>
<dbReference type="Bgee" id="ENSCJAG00000015050">
    <property type="expression patterns" value="Expressed in liver and 5 other cell types or tissues"/>
</dbReference>
<keyword evidence="4 7" id="KW-0964">Secreted</keyword>
<dbReference type="GO" id="GO:0070098">
    <property type="term" value="P:chemokine-mediated signaling pathway"/>
    <property type="evidence" value="ECO:0007669"/>
    <property type="project" value="TreeGrafter"/>
</dbReference>
<dbReference type="InterPro" id="IPR001811">
    <property type="entry name" value="Chemokine_IL8-like_dom"/>
</dbReference>
<evidence type="ECO:0000256" key="6">
    <source>
        <dbReference type="ARBA" id="ARBA00023157"/>
    </source>
</evidence>
<dbReference type="GO" id="GO:0048245">
    <property type="term" value="P:eosinophil chemotaxis"/>
    <property type="evidence" value="ECO:0007669"/>
    <property type="project" value="TreeGrafter"/>
</dbReference>
<evidence type="ECO:0000256" key="2">
    <source>
        <dbReference type="ARBA" id="ARBA00010868"/>
    </source>
</evidence>
<feature type="signal peptide" evidence="7">
    <location>
        <begin position="1"/>
        <end position="19"/>
    </location>
</feature>
<reference evidence="9" key="2">
    <citation type="submission" date="2025-08" db="UniProtKB">
        <authorList>
            <consortium name="Ensembl"/>
        </authorList>
    </citation>
    <scope>IDENTIFICATION</scope>
</reference>
<evidence type="ECO:0000256" key="7">
    <source>
        <dbReference type="RuleBase" id="RU361150"/>
    </source>
</evidence>
<protein>
    <recommendedName>
        <fullName evidence="7">C-C motif chemokine</fullName>
    </recommendedName>
</protein>
<reference evidence="9" key="3">
    <citation type="submission" date="2025-09" db="UniProtKB">
        <authorList>
            <consortium name="Ensembl"/>
        </authorList>
    </citation>
    <scope>IDENTIFICATION</scope>
</reference>
<keyword evidence="3 7" id="KW-0202">Cytokine</keyword>
<proteinExistence type="inferred from homology"/>
<accession>F7E7Y6</accession>
<dbReference type="GO" id="GO:0048020">
    <property type="term" value="F:CCR chemokine receptor binding"/>
    <property type="evidence" value="ECO:0007669"/>
    <property type="project" value="TreeGrafter"/>
</dbReference>
<dbReference type="FunCoup" id="F7E7Y6">
    <property type="interactions" value="639"/>
</dbReference>
<reference evidence="9" key="1">
    <citation type="submission" date="2009-03" db="EMBL/GenBank/DDBJ databases">
        <authorList>
            <person name="Warren W."/>
            <person name="Ye L."/>
            <person name="Minx P."/>
            <person name="Worley K."/>
            <person name="Gibbs R."/>
            <person name="Wilson R.K."/>
        </authorList>
    </citation>
    <scope>NUCLEOTIDE SEQUENCE [LARGE SCALE GENOMIC DNA]</scope>
</reference>
<dbReference type="InParanoid" id="F7E7Y6"/>
<dbReference type="Ensembl" id="ENSCJAT00000029301.5">
    <property type="protein sequence ID" value="ENSCJAP00000027728.5"/>
    <property type="gene ID" value="ENSCJAG00000015050.5"/>
</dbReference>
<dbReference type="PANTHER" id="PTHR12015">
    <property type="entry name" value="SMALL INDUCIBLE CYTOKINE A"/>
    <property type="match status" value="1"/>
</dbReference>
<dbReference type="GO" id="GO:0005615">
    <property type="term" value="C:extracellular space"/>
    <property type="evidence" value="ECO:0007669"/>
    <property type="project" value="UniProtKB-KW"/>
</dbReference>
<comment type="similarity">
    <text evidence="2 7">Belongs to the intercrine beta (chemokine CC) family.</text>
</comment>
<dbReference type="InterPro" id="IPR039809">
    <property type="entry name" value="Chemokine_b/g/d"/>
</dbReference>
<keyword evidence="6" id="KW-1015">Disulfide bond</keyword>
<feature type="domain" description="Chemokine interleukin-8-like" evidence="8">
    <location>
        <begin position="35"/>
        <end position="92"/>
    </location>
</feature>
<dbReference type="SMART" id="SM00199">
    <property type="entry name" value="SCY"/>
    <property type="match status" value="1"/>
</dbReference>
<dbReference type="GO" id="GO:0006954">
    <property type="term" value="P:inflammatory response"/>
    <property type="evidence" value="ECO:0007669"/>
    <property type="project" value="TreeGrafter"/>
</dbReference>
<dbReference type="GO" id="GO:0008009">
    <property type="term" value="F:chemokine activity"/>
    <property type="evidence" value="ECO:0007669"/>
    <property type="project" value="InterPro"/>
</dbReference>
<dbReference type="GO" id="GO:0061844">
    <property type="term" value="P:antimicrobial humoral immune response mediated by antimicrobial peptide"/>
    <property type="evidence" value="ECO:0007669"/>
    <property type="project" value="TreeGrafter"/>
</dbReference>
<dbReference type="PROSITE" id="PS00472">
    <property type="entry name" value="SMALL_CYTOKINES_CC"/>
    <property type="match status" value="1"/>
</dbReference>
<dbReference type="Proteomes" id="UP000008225">
    <property type="component" value="Chromosome 5"/>
</dbReference>
<dbReference type="GO" id="GO:0030335">
    <property type="term" value="P:positive regulation of cell migration"/>
    <property type="evidence" value="ECO:0007669"/>
    <property type="project" value="TreeGrafter"/>
</dbReference>
<dbReference type="InterPro" id="IPR000827">
    <property type="entry name" value="Chemokine_CC_CS"/>
</dbReference>
<keyword evidence="10" id="KW-1185">Reference proteome</keyword>
<keyword evidence="5 7" id="KW-0732">Signal</keyword>
<dbReference type="PANTHER" id="PTHR12015:SF21">
    <property type="entry name" value="C-C MOTIF CHEMOKINE 16"/>
    <property type="match status" value="1"/>
</dbReference>
<name>F7E7Y6_CALJA</name>
<dbReference type="eggNOG" id="ENOG502TDPW">
    <property type="taxonomic scope" value="Eukaryota"/>
</dbReference>
<evidence type="ECO:0000313" key="9">
    <source>
        <dbReference type="Ensembl" id="ENSCJAP00000027728.5"/>
    </source>
</evidence>
<feature type="chain" id="PRO_5035341231" description="C-C motif chemokine" evidence="7">
    <location>
        <begin position="20"/>
        <end position="136"/>
    </location>
</feature>
<dbReference type="GO" id="GO:0042056">
    <property type="term" value="F:chemoattractant activity"/>
    <property type="evidence" value="ECO:0007669"/>
    <property type="project" value="Ensembl"/>
</dbReference>
<comment type="subcellular location">
    <subcellularLocation>
        <location evidence="1 7">Secreted</location>
    </subcellularLocation>
</comment>
<dbReference type="Pfam" id="PF00048">
    <property type="entry name" value="IL8"/>
    <property type="match status" value="1"/>
</dbReference>
<evidence type="ECO:0000256" key="1">
    <source>
        <dbReference type="ARBA" id="ARBA00004613"/>
    </source>
</evidence>
<keyword evidence="7" id="KW-0145">Chemotaxis</keyword>
<organism evidence="9 10">
    <name type="scientific">Callithrix jacchus</name>
    <name type="common">White-tufted-ear marmoset</name>
    <name type="synonym">Simia Jacchus</name>
    <dbReference type="NCBI Taxonomy" id="9483"/>
    <lineage>
        <taxon>Eukaryota</taxon>
        <taxon>Metazoa</taxon>
        <taxon>Chordata</taxon>
        <taxon>Craniata</taxon>
        <taxon>Vertebrata</taxon>
        <taxon>Euteleostomi</taxon>
        <taxon>Mammalia</taxon>
        <taxon>Eutheria</taxon>
        <taxon>Euarchontoglires</taxon>
        <taxon>Primates</taxon>
        <taxon>Haplorrhini</taxon>
        <taxon>Platyrrhini</taxon>
        <taxon>Cebidae</taxon>
        <taxon>Callitrichinae</taxon>
        <taxon>Callithrix</taxon>
        <taxon>Callithrix</taxon>
    </lineage>
</organism>